<evidence type="ECO:0000313" key="2">
    <source>
        <dbReference type="Proteomes" id="UP001501469"/>
    </source>
</evidence>
<gene>
    <name evidence="1" type="ORF">GCM10022409_09300</name>
</gene>
<comment type="caution">
    <text evidence="1">The sequence shown here is derived from an EMBL/GenBank/DDBJ whole genome shotgun (WGS) entry which is preliminary data.</text>
</comment>
<dbReference type="Proteomes" id="UP001501469">
    <property type="component" value="Unassembled WGS sequence"/>
</dbReference>
<evidence type="ECO:0008006" key="3">
    <source>
        <dbReference type="Google" id="ProtNLM"/>
    </source>
</evidence>
<dbReference type="SUPFAM" id="SSF53474">
    <property type="entry name" value="alpha/beta-Hydrolases"/>
    <property type="match status" value="1"/>
</dbReference>
<organism evidence="1 2">
    <name type="scientific">Hymenobacter glaciei</name>
    <dbReference type="NCBI Taxonomy" id="877209"/>
    <lineage>
        <taxon>Bacteria</taxon>
        <taxon>Pseudomonadati</taxon>
        <taxon>Bacteroidota</taxon>
        <taxon>Cytophagia</taxon>
        <taxon>Cytophagales</taxon>
        <taxon>Hymenobacteraceae</taxon>
        <taxon>Hymenobacter</taxon>
    </lineage>
</organism>
<dbReference type="Pfam" id="PF26363">
    <property type="entry name" value="Phospholipase-like"/>
    <property type="match status" value="1"/>
</dbReference>
<dbReference type="Pfam" id="PF17642">
    <property type="entry name" value="TssD"/>
    <property type="match status" value="1"/>
</dbReference>
<dbReference type="RefSeq" id="WP_345050893.1">
    <property type="nucleotide sequence ID" value="NZ_BAABDK010000010.1"/>
</dbReference>
<dbReference type="InterPro" id="IPR041408">
    <property type="entry name" value="Hcp_Tssd"/>
</dbReference>
<name>A0ABP7TK26_9BACT</name>
<proteinExistence type="predicted"/>
<keyword evidence="2" id="KW-1185">Reference proteome</keyword>
<dbReference type="EMBL" id="BAABDK010000010">
    <property type="protein sequence ID" value="GAA4027448.1"/>
    <property type="molecule type" value="Genomic_DNA"/>
</dbReference>
<accession>A0ABP7TK26</accession>
<protein>
    <recommendedName>
        <fullName evidence="3">Phospholipase</fullName>
    </recommendedName>
</protein>
<evidence type="ECO:0000313" key="1">
    <source>
        <dbReference type="EMBL" id="GAA4027448.1"/>
    </source>
</evidence>
<sequence length="466" mass="50131">MASFQAELEVSGRVYPVRRCYFEFTQATNERGRTAAKVRHGLVHLALDVPDDDLLLDWGNTAHKPLAGHVTFFDTGRHTARETLSWEAGQCVGYHETFVSGDGTAGAYVCNLVVSATRLELISGGPVRAMASAAAREYAYVPSSETLAPLAAVAELSKQQRYDVRMSMMANAQKKLTGVANAPAQTALERLQRNNVAVERARLSGHVYHSDEFDLDELGNPATLRIPEPEGWHMLNPAELGAKGVSPEMLLDPKSGFKAALYQSSFERPPKLVIAYAGTEDKPDILSDLRQGVGLKDAQYDRAMSLATSVANSGDPLDMETTGHSLGGGLASAATVVTGIKSYTFNAAGLHTNTVKRAPYAVSRSVMKEQGALIDAYRSTSDPLNNAQKASLVTRGVVLPKALGVPHLVAPAEKWKHGWSELVKGNPLTAAKTMALHGHGISPQMVDHIEAEKDVDTATLTYYLAP</sequence>
<dbReference type="InterPro" id="IPR029058">
    <property type="entry name" value="AB_hydrolase_fold"/>
</dbReference>
<reference evidence="2" key="1">
    <citation type="journal article" date="2019" name="Int. J. Syst. Evol. Microbiol.">
        <title>The Global Catalogue of Microorganisms (GCM) 10K type strain sequencing project: providing services to taxonomists for standard genome sequencing and annotation.</title>
        <authorList>
            <consortium name="The Broad Institute Genomics Platform"/>
            <consortium name="The Broad Institute Genome Sequencing Center for Infectious Disease"/>
            <person name="Wu L."/>
            <person name="Ma J."/>
        </authorList>
    </citation>
    <scope>NUCLEOTIDE SEQUENCE [LARGE SCALE GENOMIC DNA]</scope>
    <source>
        <strain evidence="2">JCM 17225</strain>
    </source>
</reference>